<reference evidence="3" key="1">
    <citation type="submission" date="2016-10" db="EMBL/GenBank/DDBJ databases">
        <authorList>
            <person name="Varghese N."/>
            <person name="Submissions S."/>
        </authorList>
    </citation>
    <scope>NUCLEOTIDE SEQUENCE [LARGE SCALE GENOMIC DNA]</scope>
    <source>
        <strain evidence="3">DSM 23515</strain>
    </source>
</reference>
<organism evidence="2 3">
    <name type="scientific">Salegentibacter agarivorans</name>
    <dbReference type="NCBI Taxonomy" id="345907"/>
    <lineage>
        <taxon>Bacteria</taxon>
        <taxon>Pseudomonadati</taxon>
        <taxon>Bacteroidota</taxon>
        <taxon>Flavobacteriia</taxon>
        <taxon>Flavobacteriales</taxon>
        <taxon>Flavobacteriaceae</taxon>
        <taxon>Salegentibacter</taxon>
    </lineage>
</organism>
<dbReference type="InterPro" id="IPR041700">
    <property type="entry name" value="OMP_b-brl_3"/>
</dbReference>
<dbReference type="RefSeq" id="WP_177195682.1">
    <property type="nucleotide sequence ID" value="NZ_FOOH01000008.1"/>
</dbReference>
<protein>
    <submittedName>
        <fullName evidence="2">Outer membrane protein beta-barrel family protein</fullName>
    </submittedName>
</protein>
<dbReference type="AlphaFoldDB" id="A0A1I2LKG8"/>
<evidence type="ECO:0000313" key="2">
    <source>
        <dbReference type="EMBL" id="SFF77927.1"/>
    </source>
</evidence>
<name>A0A1I2LKG8_9FLAO</name>
<dbReference type="Proteomes" id="UP000199116">
    <property type="component" value="Unassembled WGS sequence"/>
</dbReference>
<dbReference type="Pfam" id="PF14905">
    <property type="entry name" value="OMP_b-brl_3"/>
    <property type="match status" value="1"/>
</dbReference>
<sequence>MMGRSAGRAVFGGGGAYDINPDRNEDFLNHRIGFEATTYWPENVVFGNDISYNYFVNVSPGFDNTSLLWNTSLGYQFLDDDATIKIKVYDMLNQNIDTRRTIGDDFIQDTSNLILTQYAMLSFTYKLDKFGGANPNERRRNRR</sequence>
<keyword evidence="3" id="KW-1185">Reference proteome</keyword>
<feature type="domain" description="Outer membrane protein beta-barrel" evidence="1">
    <location>
        <begin position="52"/>
        <end position="125"/>
    </location>
</feature>
<proteinExistence type="predicted"/>
<evidence type="ECO:0000259" key="1">
    <source>
        <dbReference type="Pfam" id="PF14905"/>
    </source>
</evidence>
<dbReference type="EMBL" id="FOOH01000008">
    <property type="protein sequence ID" value="SFF77927.1"/>
    <property type="molecule type" value="Genomic_DNA"/>
</dbReference>
<accession>A0A1I2LKG8</accession>
<evidence type="ECO:0000313" key="3">
    <source>
        <dbReference type="Proteomes" id="UP000199116"/>
    </source>
</evidence>
<gene>
    <name evidence="2" type="ORF">SAMN04488033_108146</name>
</gene>